<dbReference type="PANTHER" id="PTHR35046:SF9">
    <property type="entry name" value="RNA-DIRECTED DNA POLYMERASE"/>
    <property type="match status" value="1"/>
</dbReference>
<evidence type="ECO:0000313" key="1">
    <source>
        <dbReference type="EMBL" id="RDX63418.1"/>
    </source>
</evidence>
<dbReference type="Proteomes" id="UP000257109">
    <property type="component" value="Unassembled WGS sequence"/>
</dbReference>
<protein>
    <submittedName>
        <fullName evidence="1">Uncharacterized protein</fullName>
    </submittedName>
</protein>
<proteinExistence type="predicted"/>
<name>A0A371EBK5_MUCPR</name>
<dbReference type="EMBL" id="QJKJ01014918">
    <property type="protein sequence ID" value="RDX63418.1"/>
    <property type="molecule type" value="Genomic_DNA"/>
</dbReference>
<gene>
    <name evidence="1" type="ORF">CR513_58155</name>
</gene>
<dbReference type="PANTHER" id="PTHR35046">
    <property type="entry name" value="ZINC KNUCKLE (CCHC-TYPE) FAMILY PROTEIN"/>
    <property type="match status" value="1"/>
</dbReference>
<organism evidence="1 2">
    <name type="scientific">Mucuna pruriens</name>
    <name type="common">Velvet bean</name>
    <name type="synonym">Dolichos pruriens</name>
    <dbReference type="NCBI Taxonomy" id="157652"/>
    <lineage>
        <taxon>Eukaryota</taxon>
        <taxon>Viridiplantae</taxon>
        <taxon>Streptophyta</taxon>
        <taxon>Embryophyta</taxon>
        <taxon>Tracheophyta</taxon>
        <taxon>Spermatophyta</taxon>
        <taxon>Magnoliopsida</taxon>
        <taxon>eudicotyledons</taxon>
        <taxon>Gunneridae</taxon>
        <taxon>Pentapetalae</taxon>
        <taxon>rosids</taxon>
        <taxon>fabids</taxon>
        <taxon>Fabales</taxon>
        <taxon>Fabaceae</taxon>
        <taxon>Papilionoideae</taxon>
        <taxon>50 kb inversion clade</taxon>
        <taxon>NPAAA clade</taxon>
        <taxon>indigoferoid/millettioid clade</taxon>
        <taxon>Phaseoleae</taxon>
        <taxon>Mucuna</taxon>
    </lineage>
</organism>
<evidence type="ECO:0000313" key="2">
    <source>
        <dbReference type="Proteomes" id="UP000257109"/>
    </source>
</evidence>
<accession>A0A371EBK5</accession>
<comment type="caution">
    <text evidence="1">The sequence shown here is derived from an EMBL/GenBank/DDBJ whole genome shotgun (WGS) entry which is preliminary data.</text>
</comment>
<feature type="non-terminal residue" evidence="1">
    <location>
        <position position="1"/>
    </location>
</feature>
<reference evidence="1" key="1">
    <citation type="submission" date="2018-05" db="EMBL/GenBank/DDBJ databases">
        <title>Draft genome of Mucuna pruriens seed.</title>
        <authorList>
            <person name="Nnadi N.E."/>
            <person name="Vos R."/>
            <person name="Hasami M.H."/>
            <person name="Devisetty U.K."/>
            <person name="Aguiy J.C."/>
        </authorList>
    </citation>
    <scope>NUCLEOTIDE SEQUENCE [LARGE SCALE GENOMIC DNA]</scope>
    <source>
        <strain evidence="1">JCA_2017</strain>
    </source>
</reference>
<keyword evidence="2" id="KW-1185">Reference proteome</keyword>
<dbReference type="AlphaFoldDB" id="A0A371EBK5"/>
<sequence>MLLSLVIMPQSSNTKCFKCLGKRHITFGCPNKRIMIMRTISYHGGNNINVASSRLVEKLKLPTQAHLRPHKLHWLIRKGELVVAKHP</sequence>